<feature type="region of interest" description="Disordered" evidence="1">
    <location>
        <begin position="71"/>
        <end position="102"/>
    </location>
</feature>
<comment type="caution">
    <text evidence="3">The sequence shown here is derived from an EMBL/GenBank/DDBJ whole genome shotgun (WGS) entry which is preliminary data.</text>
</comment>
<name>A0A5C7FR52_9BACT</name>
<evidence type="ECO:0000256" key="1">
    <source>
        <dbReference type="SAM" id="MobiDB-lite"/>
    </source>
</evidence>
<evidence type="ECO:0000313" key="3">
    <source>
        <dbReference type="EMBL" id="TXF87902.1"/>
    </source>
</evidence>
<protein>
    <submittedName>
        <fullName evidence="3">Uncharacterized protein</fullName>
    </submittedName>
</protein>
<feature type="chain" id="PRO_5022754222" evidence="2">
    <location>
        <begin position="23"/>
        <end position="127"/>
    </location>
</feature>
<dbReference type="OrthoDB" id="1494268at2"/>
<proteinExistence type="predicted"/>
<dbReference type="AlphaFoldDB" id="A0A5C7FR52"/>
<organism evidence="3 4">
    <name type="scientific">Neolewinella aurantiaca</name>
    <dbReference type="NCBI Taxonomy" id="2602767"/>
    <lineage>
        <taxon>Bacteria</taxon>
        <taxon>Pseudomonadati</taxon>
        <taxon>Bacteroidota</taxon>
        <taxon>Saprospiria</taxon>
        <taxon>Saprospirales</taxon>
        <taxon>Lewinellaceae</taxon>
        <taxon>Neolewinella</taxon>
    </lineage>
</organism>
<accession>A0A5C7FR52</accession>
<dbReference type="Proteomes" id="UP000321907">
    <property type="component" value="Unassembled WGS sequence"/>
</dbReference>
<dbReference type="EMBL" id="VOXD01000029">
    <property type="protein sequence ID" value="TXF87902.1"/>
    <property type="molecule type" value="Genomic_DNA"/>
</dbReference>
<feature type="signal peptide" evidence="2">
    <location>
        <begin position="1"/>
        <end position="22"/>
    </location>
</feature>
<evidence type="ECO:0000256" key="2">
    <source>
        <dbReference type="SAM" id="SignalP"/>
    </source>
</evidence>
<sequence length="127" mass="13908">MFNLKSIIALFVFMLSSVSLLAGTSAATIVNDSLPAGADQAKLEQIEKMLTHSPHYKNRNAAGRVEVLRRNAPAATASKQETLTGPAYKNRKRTPVAADTTAAPTYIRRKLISPHYKNRSAKSRRSL</sequence>
<evidence type="ECO:0000313" key="4">
    <source>
        <dbReference type="Proteomes" id="UP000321907"/>
    </source>
</evidence>
<reference evidence="3 4" key="1">
    <citation type="submission" date="2019-08" db="EMBL/GenBank/DDBJ databases">
        <title>Lewinella sp. strain SSH13 Genome sequencing and assembly.</title>
        <authorList>
            <person name="Kim I."/>
        </authorList>
    </citation>
    <scope>NUCLEOTIDE SEQUENCE [LARGE SCALE GENOMIC DNA]</scope>
    <source>
        <strain evidence="3 4">SSH13</strain>
    </source>
</reference>
<keyword evidence="4" id="KW-1185">Reference proteome</keyword>
<gene>
    <name evidence="3" type="ORF">FUA23_16725</name>
</gene>
<dbReference type="RefSeq" id="WP_147931914.1">
    <property type="nucleotide sequence ID" value="NZ_VOXD01000029.1"/>
</dbReference>
<keyword evidence="2" id="KW-0732">Signal</keyword>